<dbReference type="eggNOG" id="COG0436">
    <property type="taxonomic scope" value="Bacteria"/>
</dbReference>
<dbReference type="InterPro" id="IPR015424">
    <property type="entry name" value="PyrdxlP-dep_Trfase"/>
</dbReference>
<dbReference type="GO" id="GO:0030170">
    <property type="term" value="F:pyridoxal phosphate binding"/>
    <property type="evidence" value="ECO:0007669"/>
    <property type="project" value="InterPro"/>
</dbReference>
<evidence type="ECO:0000256" key="2">
    <source>
        <dbReference type="ARBA" id="ARBA00007441"/>
    </source>
</evidence>
<comment type="caution">
    <text evidence="10">The sequence shown here is derived from an EMBL/GenBank/DDBJ whole genome shotgun (WGS) entry which is preliminary data.</text>
</comment>
<dbReference type="GO" id="GO:0006520">
    <property type="term" value="P:amino acid metabolic process"/>
    <property type="evidence" value="ECO:0007669"/>
    <property type="project" value="InterPro"/>
</dbReference>
<evidence type="ECO:0000313" key="10">
    <source>
        <dbReference type="EMBL" id="OAZ75114.1"/>
    </source>
</evidence>
<accession>A0A1A0DJ58</accession>
<dbReference type="EC" id="2.6.1.-" evidence="8"/>
<keyword evidence="4 8" id="KW-0032">Aminotransferase</keyword>
<sequence>MRTKNAAYEKSPVPPEAERDYCAAPEPNVCFWGMGDVLVIGMKNIVSESKRTMSIVADRMNRISPSQTIVISTRARALKAEGRNIISLSAGEPDFRTPENISRAAAKAIENGQTRYTDVAGTPELRKAVAERFKLDSGLDYTPEEVIVSTGGKQIIYNAMMSTLNPGDEAIIPAPCWVSYPDIVTLAEGTPVIVPCKRENGFRITAEQLEAAITPRTKWFFLNSPCNPTGVAYSAEDLRPLCDVLLRHPHVWIFTDDIYAKLVYDGFRPATFVEVEPLLRSRTVTMNGVSKAYAMTGWRIGFSGAPVELTKAMNKLQGQSTSNTCSIAQAAAVEALTGPQDFIQEMVATYQGRRDMVVSMLNEAEGMECDMPQGAFYVFPSVEKCLGKTSPGGKKLETDEDFVTALLEEEGVAAVHGSAFMFPGHIRISYATDTDSLREACTRIQRFCKGLL</sequence>
<dbReference type="InterPro" id="IPR015422">
    <property type="entry name" value="PyrdxlP-dep_Trfase_small"/>
</dbReference>
<evidence type="ECO:0000256" key="3">
    <source>
        <dbReference type="ARBA" id="ARBA00011738"/>
    </source>
</evidence>
<evidence type="ECO:0000259" key="9">
    <source>
        <dbReference type="Pfam" id="PF00155"/>
    </source>
</evidence>
<dbReference type="Gene3D" id="3.40.640.10">
    <property type="entry name" value="Type I PLP-dependent aspartate aminotransferase-like (Major domain)"/>
    <property type="match status" value="1"/>
</dbReference>
<dbReference type="FunFam" id="3.40.640.10:FF:000033">
    <property type="entry name" value="Aspartate aminotransferase"/>
    <property type="match status" value="1"/>
</dbReference>
<dbReference type="PROSITE" id="PS00105">
    <property type="entry name" value="AA_TRANSFER_CLASS_1"/>
    <property type="match status" value="1"/>
</dbReference>
<dbReference type="PANTHER" id="PTHR46383:SF1">
    <property type="entry name" value="ASPARTATE AMINOTRANSFERASE"/>
    <property type="match status" value="1"/>
</dbReference>
<evidence type="ECO:0000256" key="1">
    <source>
        <dbReference type="ARBA" id="ARBA00001933"/>
    </source>
</evidence>
<dbReference type="AlphaFoldDB" id="A0A1A0DJ58"/>
<dbReference type="Proteomes" id="UP000093796">
    <property type="component" value="Unassembled WGS sequence"/>
</dbReference>
<evidence type="ECO:0000313" key="11">
    <source>
        <dbReference type="Proteomes" id="UP000093796"/>
    </source>
</evidence>
<organism evidence="10 11">
    <name type="scientific">Acetobacter pasteurianus</name>
    <name type="common">Acetobacter turbidans</name>
    <dbReference type="NCBI Taxonomy" id="438"/>
    <lineage>
        <taxon>Bacteria</taxon>
        <taxon>Pseudomonadati</taxon>
        <taxon>Pseudomonadota</taxon>
        <taxon>Alphaproteobacteria</taxon>
        <taxon>Acetobacterales</taxon>
        <taxon>Acetobacteraceae</taxon>
        <taxon>Acetobacter</taxon>
    </lineage>
</organism>
<comment type="similarity">
    <text evidence="2 8">Belongs to the class-I pyridoxal-phosphate-dependent aminotransferase family.</text>
</comment>
<comment type="subunit">
    <text evidence="3">Homodimer.</text>
</comment>
<dbReference type="Gene3D" id="3.90.1150.10">
    <property type="entry name" value="Aspartate Aminotransferase, domain 1"/>
    <property type="match status" value="1"/>
</dbReference>
<dbReference type="RefSeq" id="WP_003628566.1">
    <property type="nucleotide sequence ID" value="NZ_LYUD01000045.1"/>
</dbReference>
<keyword evidence="5 8" id="KW-0808">Transferase</keyword>
<reference evidence="10 11" key="1">
    <citation type="submission" date="2016-05" db="EMBL/GenBank/DDBJ databases">
        <title>Genome sequencing of Acetobacter pasteurianus strain SRCM100623.</title>
        <authorList>
            <person name="Song Y.R."/>
        </authorList>
    </citation>
    <scope>NUCLEOTIDE SEQUENCE [LARGE SCALE GENOMIC DNA]</scope>
    <source>
        <strain evidence="10 11">SRCM100623</strain>
    </source>
</reference>
<dbReference type="SUPFAM" id="SSF53383">
    <property type="entry name" value="PLP-dependent transferases"/>
    <property type="match status" value="1"/>
</dbReference>
<evidence type="ECO:0000256" key="7">
    <source>
        <dbReference type="ARBA" id="ARBA00049185"/>
    </source>
</evidence>
<dbReference type="InterPro" id="IPR050596">
    <property type="entry name" value="AspAT/PAT-like"/>
</dbReference>
<dbReference type="InterPro" id="IPR004839">
    <property type="entry name" value="Aminotransferase_I/II_large"/>
</dbReference>
<comment type="cofactor">
    <cofactor evidence="1 8">
        <name>pyridoxal 5'-phosphate</name>
        <dbReference type="ChEBI" id="CHEBI:597326"/>
    </cofactor>
</comment>
<evidence type="ECO:0000256" key="6">
    <source>
        <dbReference type="ARBA" id="ARBA00022898"/>
    </source>
</evidence>
<dbReference type="InterPro" id="IPR015421">
    <property type="entry name" value="PyrdxlP-dep_Trfase_major"/>
</dbReference>
<feature type="domain" description="Aminotransferase class I/classII large" evidence="9">
    <location>
        <begin position="84"/>
        <end position="444"/>
    </location>
</feature>
<dbReference type="PANTHER" id="PTHR46383">
    <property type="entry name" value="ASPARTATE AMINOTRANSFERASE"/>
    <property type="match status" value="1"/>
</dbReference>
<protein>
    <recommendedName>
        <fullName evidence="8">Aminotransferase</fullName>
        <ecNumber evidence="8">2.6.1.-</ecNumber>
    </recommendedName>
</protein>
<dbReference type="GO" id="GO:0004069">
    <property type="term" value="F:L-aspartate:2-oxoglutarate aminotransferase activity"/>
    <property type="evidence" value="ECO:0007669"/>
    <property type="project" value="UniProtKB-EC"/>
</dbReference>
<proteinExistence type="inferred from homology"/>
<dbReference type="InterPro" id="IPR004838">
    <property type="entry name" value="NHTrfase_class1_PyrdxlP-BS"/>
</dbReference>
<evidence type="ECO:0000256" key="8">
    <source>
        <dbReference type="RuleBase" id="RU000481"/>
    </source>
</evidence>
<dbReference type="EMBL" id="LYUD01000045">
    <property type="protein sequence ID" value="OAZ75114.1"/>
    <property type="molecule type" value="Genomic_DNA"/>
</dbReference>
<keyword evidence="6" id="KW-0663">Pyridoxal phosphate</keyword>
<gene>
    <name evidence="10" type="ORF">SRCM100623_00539</name>
</gene>
<comment type="catalytic activity">
    <reaction evidence="7">
        <text>L-aspartate + 2-oxoglutarate = oxaloacetate + L-glutamate</text>
        <dbReference type="Rhea" id="RHEA:21824"/>
        <dbReference type="ChEBI" id="CHEBI:16452"/>
        <dbReference type="ChEBI" id="CHEBI:16810"/>
        <dbReference type="ChEBI" id="CHEBI:29985"/>
        <dbReference type="ChEBI" id="CHEBI:29991"/>
        <dbReference type="EC" id="2.6.1.1"/>
    </reaction>
</comment>
<evidence type="ECO:0000256" key="4">
    <source>
        <dbReference type="ARBA" id="ARBA00022576"/>
    </source>
</evidence>
<dbReference type="CDD" id="cd00609">
    <property type="entry name" value="AAT_like"/>
    <property type="match status" value="1"/>
</dbReference>
<dbReference type="Pfam" id="PF00155">
    <property type="entry name" value="Aminotran_1_2"/>
    <property type="match status" value="1"/>
</dbReference>
<name>A0A1A0DJ58_ACEPA</name>
<evidence type="ECO:0000256" key="5">
    <source>
        <dbReference type="ARBA" id="ARBA00022679"/>
    </source>
</evidence>
<dbReference type="PATRIC" id="fig|438.15.peg.608"/>